<reference evidence="16 17" key="1">
    <citation type="submission" date="2023-07" db="EMBL/GenBank/DDBJ databases">
        <title>Genomic Encyclopedia of Type Strains, Phase IV (KMG-IV): sequencing the most valuable type-strain genomes for metagenomic binning, comparative biology and taxonomic classification.</title>
        <authorList>
            <person name="Goeker M."/>
        </authorList>
    </citation>
    <scope>NUCLEOTIDE SEQUENCE [LARGE SCALE GENOMIC DNA]</scope>
    <source>
        <strain evidence="16 17">DSM 27594</strain>
    </source>
</reference>
<evidence type="ECO:0000256" key="2">
    <source>
        <dbReference type="ARBA" id="ARBA00007532"/>
    </source>
</evidence>
<dbReference type="PIRSF" id="PIRSF000350">
    <property type="entry name" value="Mercury_reductase_MerA"/>
    <property type="match status" value="1"/>
</dbReference>
<dbReference type="InterPro" id="IPR036188">
    <property type="entry name" value="FAD/NAD-bd_sf"/>
</dbReference>
<name>A0ABT9Y0B4_9BACI</name>
<dbReference type="PANTHER" id="PTHR22912:SF217">
    <property type="entry name" value="DIHYDROLIPOYL DEHYDROGENASE"/>
    <property type="match status" value="1"/>
</dbReference>
<dbReference type="PRINTS" id="PR00411">
    <property type="entry name" value="PNDRDTASEI"/>
</dbReference>
<evidence type="ECO:0000256" key="1">
    <source>
        <dbReference type="ARBA" id="ARBA00004496"/>
    </source>
</evidence>
<proteinExistence type="inferred from homology"/>
<evidence type="ECO:0000256" key="5">
    <source>
        <dbReference type="ARBA" id="ARBA00022490"/>
    </source>
</evidence>
<feature type="domain" description="FAD/NAD(P)-binding" evidence="15">
    <location>
        <begin position="5"/>
        <end position="327"/>
    </location>
</feature>
<keyword evidence="6 13" id="KW-0285">Flavoprotein</keyword>
<evidence type="ECO:0000256" key="12">
    <source>
        <dbReference type="ARBA" id="ARBA00049187"/>
    </source>
</evidence>
<comment type="miscellaneous">
    <text evidence="13">The active site is a redox-active disulfide bond.</text>
</comment>
<dbReference type="Gene3D" id="3.30.390.30">
    <property type="match status" value="1"/>
</dbReference>
<dbReference type="PANTHER" id="PTHR22912">
    <property type="entry name" value="DISULFIDE OXIDOREDUCTASE"/>
    <property type="match status" value="1"/>
</dbReference>
<accession>A0ABT9Y0B4</accession>
<evidence type="ECO:0000256" key="11">
    <source>
        <dbReference type="ARBA" id="ARBA00023284"/>
    </source>
</evidence>
<organism evidence="16 17">
    <name type="scientific">Neobacillus ginsengisoli</name>
    <dbReference type="NCBI Taxonomy" id="904295"/>
    <lineage>
        <taxon>Bacteria</taxon>
        <taxon>Bacillati</taxon>
        <taxon>Bacillota</taxon>
        <taxon>Bacilli</taxon>
        <taxon>Bacillales</taxon>
        <taxon>Bacillaceae</taxon>
        <taxon>Neobacillus</taxon>
    </lineage>
</organism>
<evidence type="ECO:0000313" key="16">
    <source>
        <dbReference type="EMBL" id="MDQ0201248.1"/>
    </source>
</evidence>
<dbReference type="InterPro" id="IPR016156">
    <property type="entry name" value="FAD/NAD-linked_Rdtase_dimer_sf"/>
</dbReference>
<sequence>MTKEYDVVIIGGGPGGYVAAIRASQLGLKVAVVEKWKIGGTCLHVGCIPTKTLLRSAELYAQTKNADRYGVIAPEVGLDFSKVQSRKEEIKNHLFKGIQHLMQKGKIDVYDGKGSILESKDVLVELNNNGGEIIVSPRNILIATGSRPRTFYGLEADEKYVMTSNEALEMETLPNSIIIVGGGVIGIEWASMLVDFGTQVTVIEYADRILPTEDKDVSKEIQRLLKKKGVKIVTGAKVLSETLEKGDGVSIKAEHKGKETSFSADKLLVSVGRLPNTEGIGLEKTDIELNGIFIKTNDFYQTKEPNIYAIGDVIGGLQLAHVASHEGIIAVEHIAGQEPAPLDPTLVPKCVYCSPEVASVGLTEDEAKEKGYQVKTGKFSFRAIGKALVFGESDGFVKLVVEEGSNKLLGAHMVGPHVTDMITEVGLAQVLNTTAMDIAHTIHPHPTLAEAIGEAALAVEGKEIHA</sequence>
<dbReference type="SUPFAM" id="SSF55424">
    <property type="entry name" value="FAD/NAD-linked reductases, dimerisation (C-terminal) domain"/>
    <property type="match status" value="1"/>
</dbReference>
<keyword evidence="8 13" id="KW-0560">Oxidoreductase</keyword>
<comment type="similarity">
    <text evidence="2 13">Belongs to the class-I pyridine nucleotide-disulfide oxidoreductase family.</text>
</comment>
<dbReference type="InterPro" id="IPR001100">
    <property type="entry name" value="Pyr_nuc-diS_OxRdtase"/>
</dbReference>
<keyword evidence="9 13" id="KW-0520">NAD</keyword>
<dbReference type="PRINTS" id="PR00368">
    <property type="entry name" value="FADPNR"/>
</dbReference>
<dbReference type="Gene3D" id="3.50.50.60">
    <property type="entry name" value="FAD/NAD(P)-binding domain"/>
    <property type="match status" value="2"/>
</dbReference>
<gene>
    <name evidence="16" type="ORF">J2S10_004454</name>
</gene>
<dbReference type="PROSITE" id="PS00076">
    <property type="entry name" value="PYRIDINE_REDOX_1"/>
    <property type="match status" value="1"/>
</dbReference>
<dbReference type="RefSeq" id="WP_307412392.1">
    <property type="nucleotide sequence ID" value="NZ_JAUSTW010000008.1"/>
</dbReference>
<evidence type="ECO:0000256" key="4">
    <source>
        <dbReference type="ARBA" id="ARBA00016961"/>
    </source>
</evidence>
<dbReference type="EC" id="1.8.1.4" evidence="3 13"/>
<dbReference type="InterPro" id="IPR012999">
    <property type="entry name" value="Pyr_OxRdtase_I_AS"/>
</dbReference>
<evidence type="ECO:0000256" key="10">
    <source>
        <dbReference type="ARBA" id="ARBA00023157"/>
    </source>
</evidence>
<dbReference type="GO" id="GO:0004148">
    <property type="term" value="F:dihydrolipoyl dehydrogenase (NADH) activity"/>
    <property type="evidence" value="ECO:0007669"/>
    <property type="project" value="UniProtKB-EC"/>
</dbReference>
<dbReference type="EMBL" id="JAUSTW010000008">
    <property type="protein sequence ID" value="MDQ0201248.1"/>
    <property type="molecule type" value="Genomic_DNA"/>
</dbReference>
<evidence type="ECO:0000256" key="3">
    <source>
        <dbReference type="ARBA" id="ARBA00012608"/>
    </source>
</evidence>
<protein>
    <recommendedName>
        <fullName evidence="4 13">Dihydrolipoyl dehydrogenase</fullName>
        <ecNumber evidence="3 13">1.8.1.4</ecNumber>
    </recommendedName>
</protein>
<comment type="catalytic activity">
    <reaction evidence="12 13">
        <text>N(6)-[(R)-dihydrolipoyl]-L-lysyl-[protein] + NAD(+) = N(6)-[(R)-lipoyl]-L-lysyl-[protein] + NADH + H(+)</text>
        <dbReference type="Rhea" id="RHEA:15045"/>
        <dbReference type="Rhea" id="RHEA-COMP:10474"/>
        <dbReference type="Rhea" id="RHEA-COMP:10475"/>
        <dbReference type="ChEBI" id="CHEBI:15378"/>
        <dbReference type="ChEBI" id="CHEBI:57540"/>
        <dbReference type="ChEBI" id="CHEBI:57945"/>
        <dbReference type="ChEBI" id="CHEBI:83099"/>
        <dbReference type="ChEBI" id="CHEBI:83100"/>
        <dbReference type="EC" id="1.8.1.4"/>
    </reaction>
</comment>
<keyword evidence="11 13" id="KW-0676">Redox-active center</keyword>
<evidence type="ECO:0000313" key="17">
    <source>
        <dbReference type="Proteomes" id="UP001224122"/>
    </source>
</evidence>
<dbReference type="InterPro" id="IPR023753">
    <property type="entry name" value="FAD/NAD-binding_dom"/>
</dbReference>
<keyword evidence="5" id="KW-0963">Cytoplasm</keyword>
<dbReference type="InterPro" id="IPR004099">
    <property type="entry name" value="Pyr_nucl-diS_OxRdtase_dimer"/>
</dbReference>
<comment type="subcellular location">
    <subcellularLocation>
        <location evidence="1">Cytoplasm</location>
    </subcellularLocation>
</comment>
<evidence type="ECO:0000256" key="6">
    <source>
        <dbReference type="ARBA" id="ARBA00022630"/>
    </source>
</evidence>
<evidence type="ECO:0000256" key="9">
    <source>
        <dbReference type="ARBA" id="ARBA00023027"/>
    </source>
</evidence>
<keyword evidence="7 13" id="KW-0274">FAD</keyword>
<dbReference type="NCBIfam" id="TIGR01350">
    <property type="entry name" value="lipoamide_DH"/>
    <property type="match status" value="1"/>
</dbReference>
<keyword evidence="10" id="KW-1015">Disulfide bond</keyword>
<dbReference type="Proteomes" id="UP001224122">
    <property type="component" value="Unassembled WGS sequence"/>
</dbReference>
<dbReference type="Pfam" id="PF07992">
    <property type="entry name" value="Pyr_redox_2"/>
    <property type="match status" value="1"/>
</dbReference>
<dbReference type="Pfam" id="PF02852">
    <property type="entry name" value="Pyr_redox_dim"/>
    <property type="match status" value="1"/>
</dbReference>
<evidence type="ECO:0000259" key="14">
    <source>
        <dbReference type="Pfam" id="PF02852"/>
    </source>
</evidence>
<dbReference type="SUPFAM" id="SSF51905">
    <property type="entry name" value="FAD/NAD(P)-binding domain"/>
    <property type="match status" value="1"/>
</dbReference>
<dbReference type="InterPro" id="IPR050151">
    <property type="entry name" value="Class-I_Pyr_Nuc-Dis_Oxidored"/>
</dbReference>
<dbReference type="InterPro" id="IPR006258">
    <property type="entry name" value="Lipoamide_DH"/>
</dbReference>
<feature type="domain" description="Pyridine nucleotide-disulphide oxidoreductase dimerisation" evidence="14">
    <location>
        <begin position="347"/>
        <end position="456"/>
    </location>
</feature>
<evidence type="ECO:0000256" key="8">
    <source>
        <dbReference type="ARBA" id="ARBA00023002"/>
    </source>
</evidence>
<comment type="cofactor">
    <cofactor evidence="13">
        <name>FAD</name>
        <dbReference type="ChEBI" id="CHEBI:57692"/>
    </cofactor>
    <text evidence="13">Binds 1 FAD per subunit.</text>
</comment>
<comment type="caution">
    <text evidence="16">The sequence shown here is derived from an EMBL/GenBank/DDBJ whole genome shotgun (WGS) entry which is preliminary data.</text>
</comment>
<evidence type="ECO:0000256" key="7">
    <source>
        <dbReference type="ARBA" id="ARBA00022827"/>
    </source>
</evidence>
<keyword evidence="17" id="KW-1185">Reference proteome</keyword>
<evidence type="ECO:0000259" key="15">
    <source>
        <dbReference type="Pfam" id="PF07992"/>
    </source>
</evidence>
<evidence type="ECO:0000256" key="13">
    <source>
        <dbReference type="RuleBase" id="RU003692"/>
    </source>
</evidence>